<dbReference type="GO" id="GO:0000160">
    <property type="term" value="P:phosphorelay signal transduction system"/>
    <property type="evidence" value="ECO:0007669"/>
    <property type="project" value="InterPro"/>
</dbReference>
<dbReference type="Gene3D" id="3.40.50.2300">
    <property type="match status" value="1"/>
</dbReference>
<comment type="caution">
    <text evidence="4">The sequence shown here is derived from an EMBL/GenBank/DDBJ whole genome shotgun (WGS) entry which is preliminary data.</text>
</comment>
<name>A0A1F8BFH7_9BACT</name>
<dbReference type="SUPFAM" id="SSF52172">
    <property type="entry name" value="CheY-like"/>
    <property type="match status" value="1"/>
</dbReference>
<dbReference type="SMART" id="SM00448">
    <property type="entry name" value="REC"/>
    <property type="match status" value="1"/>
</dbReference>
<protein>
    <recommendedName>
        <fullName evidence="3">Response regulatory domain-containing protein</fullName>
    </recommendedName>
</protein>
<feature type="modified residue" description="4-aspartylphosphate" evidence="2">
    <location>
        <position position="54"/>
    </location>
</feature>
<evidence type="ECO:0000313" key="4">
    <source>
        <dbReference type="EMBL" id="OGM62821.1"/>
    </source>
</evidence>
<dbReference type="CDD" id="cd17574">
    <property type="entry name" value="REC_OmpR"/>
    <property type="match status" value="1"/>
</dbReference>
<evidence type="ECO:0000313" key="5">
    <source>
        <dbReference type="Proteomes" id="UP000177082"/>
    </source>
</evidence>
<dbReference type="Proteomes" id="UP000177082">
    <property type="component" value="Unassembled WGS sequence"/>
</dbReference>
<evidence type="ECO:0000259" key="3">
    <source>
        <dbReference type="PROSITE" id="PS50110"/>
    </source>
</evidence>
<dbReference type="InterPro" id="IPR050595">
    <property type="entry name" value="Bact_response_regulator"/>
</dbReference>
<evidence type="ECO:0000256" key="1">
    <source>
        <dbReference type="ARBA" id="ARBA00022553"/>
    </source>
</evidence>
<dbReference type="Pfam" id="PF00072">
    <property type="entry name" value="Response_reg"/>
    <property type="match status" value="1"/>
</dbReference>
<dbReference type="EMBL" id="MGHF01000024">
    <property type="protein sequence ID" value="OGM62821.1"/>
    <property type="molecule type" value="Genomic_DNA"/>
</dbReference>
<evidence type="ECO:0000256" key="2">
    <source>
        <dbReference type="PROSITE-ProRule" id="PRU00169"/>
    </source>
</evidence>
<dbReference type="PANTHER" id="PTHR44591:SF3">
    <property type="entry name" value="RESPONSE REGULATORY DOMAIN-CONTAINING PROTEIN"/>
    <property type="match status" value="1"/>
</dbReference>
<sequence>MVKRRILIIEDDDLLRQIYHKKLALEGFKLNHSSSGIGGLQLAKYFRPDLIILDIMLPGGVNGFDVLEALKKDPKTSATPVIVLTNLDSEKKTAMEIGAAEYIVKSEVSIDKVVKTIKRHVDEKSK</sequence>
<accession>A0A1F8BFH7</accession>
<organism evidence="4 5">
    <name type="scientific">Candidatus Woesebacteria bacterium RIFCSPLOWO2_01_FULL_39_21</name>
    <dbReference type="NCBI Taxonomy" id="1802519"/>
    <lineage>
        <taxon>Bacteria</taxon>
        <taxon>Candidatus Woeseibacteriota</taxon>
    </lineage>
</organism>
<keyword evidence="1 2" id="KW-0597">Phosphoprotein</keyword>
<dbReference type="InterPro" id="IPR001789">
    <property type="entry name" value="Sig_transdc_resp-reg_receiver"/>
</dbReference>
<gene>
    <name evidence="4" type="ORF">A2961_03770</name>
</gene>
<dbReference type="AlphaFoldDB" id="A0A1F8BFH7"/>
<feature type="domain" description="Response regulatory" evidence="3">
    <location>
        <begin position="5"/>
        <end position="120"/>
    </location>
</feature>
<reference evidence="4 5" key="1">
    <citation type="journal article" date="2016" name="Nat. Commun.">
        <title>Thousands of microbial genomes shed light on interconnected biogeochemical processes in an aquifer system.</title>
        <authorList>
            <person name="Anantharaman K."/>
            <person name="Brown C.T."/>
            <person name="Hug L.A."/>
            <person name="Sharon I."/>
            <person name="Castelle C.J."/>
            <person name="Probst A.J."/>
            <person name="Thomas B.C."/>
            <person name="Singh A."/>
            <person name="Wilkins M.J."/>
            <person name="Karaoz U."/>
            <person name="Brodie E.L."/>
            <person name="Williams K.H."/>
            <person name="Hubbard S.S."/>
            <person name="Banfield J.F."/>
        </authorList>
    </citation>
    <scope>NUCLEOTIDE SEQUENCE [LARGE SCALE GENOMIC DNA]</scope>
</reference>
<dbReference type="PANTHER" id="PTHR44591">
    <property type="entry name" value="STRESS RESPONSE REGULATOR PROTEIN 1"/>
    <property type="match status" value="1"/>
</dbReference>
<proteinExistence type="predicted"/>
<dbReference type="InterPro" id="IPR011006">
    <property type="entry name" value="CheY-like_superfamily"/>
</dbReference>
<dbReference type="STRING" id="1802519.A2961_03770"/>
<dbReference type="PROSITE" id="PS50110">
    <property type="entry name" value="RESPONSE_REGULATORY"/>
    <property type="match status" value="1"/>
</dbReference>